<accession>H0ULS8</accession>
<evidence type="ECO:0000259" key="4">
    <source>
        <dbReference type="PROSITE" id="PS50042"/>
    </source>
</evidence>
<dbReference type="Proteomes" id="UP000003806">
    <property type="component" value="Chromosome"/>
</dbReference>
<dbReference type="PROSITE" id="PS50042">
    <property type="entry name" value="CNMP_BINDING_3"/>
    <property type="match status" value="1"/>
</dbReference>
<dbReference type="InterPro" id="IPR018490">
    <property type="entry name" value="cNMP-bd_dom_sf"/>
</dbReference>
<keyword evidence="2" id="KW-0238">DNA-binding</keyword>
<dbReference type="PANTHER" id="PTHR24567">
    <property type="entry name" value="CRP FAMILY TRANSCRIPTIONAL REGULATORY PROTEIN"/>
    <property type="match status" value="1"/>
</dbReference>
<dbReference type="HOGENOM" id="CLU_075053_4_1_0"/>
<dbReference type="SUPFAM" id="SSF46785">
    <property type="entry name" value="Winged helix' DNA-binding domain"/>
    <property type="match status" value="1"/>
</dbReference>
<evidence type="ECO:0000256" key="3">
    <source>
        <dbReference type="ARBA" id="ARBA00023163"/>
    </source>
</evidence>
<evidence type="ECO:0000313" key="6">
    <source>
        <dbReference type="EMBL" id="EHM13569.1"/>
    </source>
</evidence>
<dbReference type="InterPro" id="IPR012318">
    <property type="entry name" value="HTH_CRP"/>
</dbReference>
<dbReference type="Pfam" id="PF13545">
    <property type="entry name" value="HTH_Crp_2"/>
    <property type="match status" value="1"/>
</dbReference>
<reference evidence="6 7" key="1">
    <citation type="submission" date="2011-11" db="EMBL/GenBank/DDBJ databases">
        <title>The Noncontiguous Finished genome of Jonquetella anthropi DSM 22815.</title>
        <authorList>
            <consortium name="US DOE Joint Genome Institute (JGI-PGF)"/>
            <person name="Lucas S."/>
            <person name="Copeland A."/>
            <person name="Lapidus A."/>
            <person name="Glavina del Rio T."/>
            <person name="Dalin E."/>
            <person name="Tice H."/>
            <person name="Bruce D."/>
            <person name="Goodwin L."/>
            <person name="Pitluck S."/>
            <person name="Peters L."/>
            <person name="Mikhailova N."/>
            <person name="Held B."/>
            <person name="Kyrpides N."/>
            <person name="Mavromatis K."/>
            <person name="Ivanova N."/>
            <person name="Markowitz V."/>
            <person name="Cheng J.-F."/>
            <person name="Hugenholtz P."/>
            <person name="Woyke T."/>
            <person name="Wu D."/>
            <person name="Gronow S."/>
            <person name="Wellnitz S."/>
            <person name="Brambilla E."/>
            <person name="Klenk H.-P."/>
            <person name="Eisen J.A."/>
        </authorList>
    </citation>
    <scope>NUCLEOTIDE SEQUENCE [LARGE SCALE GENOMIC DNA]</scope>
    <source>
        <strain evidence="6 7">DSM 22815</strain>
    </source>
</reference>
<dbReference type="InterPro" id="IPR050397">
    <property type="entry name" value="Env_Response_Regulators"/>
</dbReference>
<dbReference type="OrthoDB" id="9774616at2"/>
<protein>
    <submittedName>
        <fullName evidence="6">cAMP-binding protein</fullName>
    </submittedName>
</protein>
<dbReference type="EMBL" id="CM001376">
    <property type="protein sequence ID" value="EHM13569.1"/>
    <property type="molecule type" value="Genomic_DNA"/>
</dbReference>
<evidence type="ECO:0000259" key="5">
    <source>
        <dbReference type="PROSITE" id="PS51063"/>
    </source>
</evidence>
<name>H0ULS8_9BACT</name>
<dbReference type="PROSITE" id="PS51063">
    <property type="entry name" value="HTH_CRP_2"/>
    <property type="match status" value="1"/>
</dbReference>
<dbReference type="InterPro" id="IPR036390">
    <property type="entry name" value="WH_DNA-bd_sf"/>
</dbReference>
<dbReference type="InterPro" id="IPR014710">
    <property type="entry name" value="RmlC-like_jellyroll"/>
</dbReference>
<dbReference type="PANTHER" id="PTHR24567:SF58">
    <property type="entry name" value="CYCLIC AMP-BINDING REGULATORY PROTEIN"/>
    <property type="match status" value="1"/>
</dbReference>
<dbReference type="CDD" id="cd00038">
    <property type="entry name" value="CAP_ED"/>
    <property type="match status" value="1"/>
</dbReference>
<dbReference type="SUPFAM" id="SSF51206">
    <property type="entry name" value="cAMP-binding domain-like"/>
    <property type="match status" value="1"/>
</dbReference>
<keyword evidence="1" id="KW-0805">Transcription regulation</keyword>
<dbReference type="eggNOG" id="COG0664">
    <property type="taxonomic scope" value="Bacteria"/>
</dbReference>
<sequence length="237" mass="26079">MREGGKAMGQTLRQIWDETACRLLAERTPLFAGFDPHDLPLALACLGASQKEYAKGQTIINLGEPLRLAGVALSGTLHLETCSPDGERQIIIPLEPGDLYGGTEACAGQTCAPFRVVSLQPSRVLHIDLSSVVHPTVPVCPYRAKVMENLLRLLAGQNLQLQQKLEMLSAKSLRDRLLEYLKRQSQKAGSPSFLIPFSRAELADYLGADRSALSRELGRMKSDGLIDFCRSRFCLKM</sequence>
<organism evidence="6 7">
    <name type="scientific">Jonquetella anthropi DSM 22815</name>
    <dbReference type="NCBI Taxonomy" id="885272"/>
    <lineage>
        <taxon>Bacteria</taxon>
        <taxon>Thermotogati</taxon>
        <taxon>Synergistota</taxon>
        <taxon>Synergistia</taxon>
        <taxon>Synergistales</taxon>
        <taxon>Dethiosulfovibrionaceae</taxon>
        <taxon>Jonquetella</taxon>
    </lineage>
</organism>
<keyword evidence="7" id="KW-1185">Reference proteome</keyword>
<dbReference type="STRING" id="885272.JonanDRAFT_1203"/>
<dbReference type="GO" id="GO:0003700">
    <property type="term" value="F:DNA-binding transcription factor activity"/>
    <property type="evidence" value="ECO:0007669"/>
    <property type="project" value="TreeGrafter"/>
</dbReference>
<feature type="domain" description="HTH crp-type" evidence="5">
    <location>
        <begin position="171"/>
        <end position="237"/>
    </location>
</feature>
<evidence type="ECO:0000256" key="2">
    <source>
        <dbReference type="ARBA" id="ARBA00023125"/>
    </source>
</evidence>
<dbReference type="RefSeq" id="WP_008523168.1">
    <property type="nucleotide sequence ID" value="NZ_CM001376.1"/>
</dbReference>
<dbReference type="GO" id="GO:0005829">
    <property type="term" value="C:cytosol"/>
    <property type="evidence" value="ECO:0007669"/>
    <property type="project" value="TreeGrafter"/>
</dbReference>
<dbReference type="Gene3D" id="2.60.120.10">
    <property type="entry name" value="Jelly Rolls"/>
    <property type="match status" value="1"/>
</dbReference>
<gene>
    <name evidence="6" type="ORF">JonanDRAFT_1203</name>
</gene>
<evidence type="ECO:0000313" key="7">
    <source>
        <dbReference type="Proteomes" id="UP000003806"/>
    </source>
</evidence>
<dbReference type="GO" id="GO:0003677">
    <property type="term" value="F:DNA binding"/>
    <property type="evidence" value="ECO:0007669"/>
    <property type="project" value="UniProtKB-KW"/>
</dbReference>
<evidence type="ECO:0000256" key="1">
    <source>
        <dbReference type="ARBA" id="ARBA00023015"/>
    </source>
</evidence>
<dbReference type="AlphaFoldDB" id="H0ULS8"/>
<dbReference type="PRINTS" id="PR00034">
    <property type="entry name" value="HTHCRP"/>
</dbReference>
<dbReference type="InterPro" id="IPR000595">
    <property type="entry name" value="cNMP-bd_dom"/>
</dbReference>
<proteinExistence type="predicted"/>
<keyword evidence="3" id="KW-0804">Transcription</keyword>
<feature type="domain" description="Cyclic nucleotide-binding" evidence="4">
    <location>
        <begin position="30"/>
        <end position="101"/>
    </location>
</feature>
<dbReference type="Pfam" id="PF00027">
    <property type="entry name" value="cNMP_binding"/>
    <property type="match status" value="1"/>
</dbReference>